<name>A0A543IUL3_9ACTN</name>
<evidence type="ECO:0000313" key="2">
    <source>
        <dbReference type="EMBL" id="TQM74247.1"/>
    </source>
</evidence>
<dbReference type="InterPro" id="IPR016102">
    <property type="entry name" value="Succinyl-CoA_synth-like"/>
</dbReference>
<dbReference type="Proteomes" id="UP000319213">
    <property type="component" value="Unassembled WGS sequence"/>
</dbReference>
<dbReference type="PANTHER" id="PTHR42793:SF1">
    <property type="entry name" value="PEPTIDYL-LYSINE N-ACETYLTRANSFERASE PATZ"/>
    <property type="match status" value="1"/>
</dbReference>
<evidence type="ECO:0000313" key="3">
    <source>
        <dbReference type="Proteomes" id="UP000319213"/>
    </source>
</evidence>
<dbReference type="SUPFAM" id="SSF55729">
    <property type="entry name" value="Acyl-CoA N-acyltransferases (Nat)"/>
    <property type="match status" value="1"/>
</dbReference>
<feature type="domain" description="N-acetyltransferase" evidence="1">
    <location>
        <begin position="19"/>
        <end position="167"/>
    </location>
</feature>
<sequence length="885" mass="93528">MTRTVPDECDVLLRDGDIAHLRPLRPEDRAALHELVDATSERSAFLRFFTGGRATAHAYADRVTSPEYRGQALVAFIRGRLVAVAEYVPEGDDADVGILIHDPVHGNGLGTLMIEHLALNAAEAGVRAIVADVLPENRQMIQVFEDLGLTVHRRFEDGLFRVEIPLEPSPALLSGIEAREHQAAVASLTRLLGPESVAVIGAGRDPGSVGHRVLRNLVDGGFPGPVYPINPRAKELCGLPVHAKIGDVPGPVDLAVVAVPARAVTRVARQCAEAGVRSLVVVTGGLSEAGKSGRQAELLRICRDGGMRLVGPNSLGVVGSAGRLNASVLPATPPRGRLGLMSQSGTVAVALLERAAALGIGVSSFVSTGDKADVSGNDLLEYWEDDPETDVVALYLESFGNPRRFGRIARRLAARKPVIVLKSGRTVSGDRAAVQSHTAAAATPDKAVDALLAAAGVIQVDTVQRLLDTARLLLGAPLPAGPRVAIVGNSGGPEALTADACVQRGLAVPELSPETRLVLRRETSPTAEVTNPVALAADAPAERLADAVRTVLADPVVDAVLVVYTPPFGSGRERTCEAIAEVAKDAAKPVLACVLGHDGILPGGTPSYAFPEQAVYALSRVVDYVRRRERPAELAAEARPFSRDRTAAAIVRRELAEHPEGRWLDHRTAARLLACYGVHVAESIDVDGPETAAEAAALTGLPAALKATGPDLVHKSDVGGVALNLATPADVAQAYREMAERLGPAMTGALVQPMVTDGVEIIIGGVEHPAFGPLVMVGMGGLTAELLTDRAFRVPPITHRDAAEMLRELRCFPLLTGYRGRPKVNIEALEEQIVRVARFLEEIPEAAELDLNPVLVTPRGAAAVDVRLRLAPLPPPPSPYRRRLR</sequence>
<dbReference type="EMBL" id="VFPQ01000001">
    <property type="protein sequence ID" value="TQM74247.1"/>
    <property type="molecule type" value="Genomic_DNA"/>
</dbReference>
<dbReference type="Pfam" id="PF13380">
    <property type="entry name" value="CoA_binding_2"/>
    <property type="match status" value="1"/>
</dbReference>
<dbReference type="InterPro" id="IPR043938">
    <property type="entry name" value="Ligase_CoA_dom"/>
</dbReference>
<dbReference type="PROSITE" id="PS51186">
    <property type="entry name" value="GNAT"/>
    <property type="match status" value="1"/>
</dbReference>
<dbReference type="OrthoDB" id="190266at2"/>
<dbReference type="SUPFAM" id="SSF52210">
    <property type="entry name" value="Succinyl-CoA synthetase domains"/>
    <property type="match status" value="2"/>
</dbReference>
<dbReference type="InterPro" id="IPR036291">
    <property type="entry name" value="NAD(P)-bd_dom_sf"/>
</dbReference>
<dbReference type="InterPro" id="IPR003781">
    <property type="entry name" value="CoA-bd"/>
</dbReference>
<dbReference type="AlphaFoldDB" id="A0A543IUL3"/>
<dbReference type="PANTHER" id="PTHR42793">
    <property type="entry name" value="COA BINDING DOMAIN CONTAINING PROTEIN"/>
    <property type="match status" value="1"/>
</dbReference>
<dbReference type="GO" id="GO:0016747">
    <property type="term" value="F:acyltransferase activity, transferring groups other than amino-acyl groups"/>
    <property type="evidence" value="ECO:0007669"/>
    <property type="project" value="InterPro"/>
</dbReference>
<evidence type="ECO:0000259" key="1">
    <source>
        <dbReference type="PROSITE" id="PS51186"/>
    </source>
</evidence>
<dbReference type="InterPro" id="IPR013815">
    <property type="entry name" value="ATP_grasp_subdomain_1"/>
</dbReference>
<dbReference type="InterPro" id="IPR016181">
    <property type="entry name" value="Acyl_CoA_acyltransferase"/>
</dbReference>
<dbReference type="Gene3D" id="3.40.630.30">
    <property type="match status" value="1"/>
</dbReference>
<dbReference type="Gene3D" id="3.40.50.720">
    <property type="entry name" value="NAD(P)-binding Rossmann-like Domain"/>
    <property type="match status" value="1"/>
</dbReference>
<dbReference type="Gene3D" id="3.30.1490.20">
    <property type="entry name" value="ATP-grasp fold, A domain"/>
    <property type="match status" value="1"/>
</dbReference>
<reference evidence="2 3" key="1">
    <citation type="submission" date="2019-06" db="EMBL/GenBank/DDBJ databases">
        <title>Sequencing the genomes of 1000 actinobacteria strains.</title>
        <authorList>
            <person name="Klenk H.-P."/>
        </authorList>
    </citation>
    <scope>NUCLEOTIDE SEQUENCE [LARGE SCALE GENOMIC DNA]</scope>
    <source>
        <strain evidence="2 3">DSM 43186</strain>
    </source>
</reference>
<protein>
    <submittedName>
        <fullName evidence="2">Acyl-CoA synthetase (NDP forming)</fullName>
    </submittedName>
</protein>
<dbReference type="Pfam" id="PF19045">
    <property type="entry name" value="Ligase_CoA_2"/>
    <property type="match status" value="1"/>
</dbReference>
<dbReference type="Pfam" id="PF13302">
    <property type="entry name" value="Acetyltransf_3"/>
    <property type="match status" value="1"/>
</dbReference>
<dbReference type="Gene3D" id="3.40.50.261">
    <property type="entry name" value="Succinyl-CoA synthetase domains"/>
    <property type="match status" value="2"/>
</dbReference>
<dbReference type="SMART" id="SM00881">
    <property type="entry name" value="CoA_binding"/>
    <property type="match status" value="1"/>
</dbReference>
<dbReference type="Pfam" id="PF13607">
    <property type="entry name" value="Succ_CoA_lig"/>
    <property type="match status" value="1"/>
</dbReference>
<dbReference type="SUPFAM" id="SSF51735">
    <property type="entry name" value="NAD(P)-binding Rossmann-fold domains"/>
    <property type="match status" value="1"/>
</dbReference>
<dbReference type="Pfam" id="PF13549">
    <property type="entry name" value="ATP-grasp_5"/>
    <property type="match status" value="1"/>
</dbReference>
<gene>
    <name evidence="2" type="ORF">FHX40_0914</name>
</gene>
<dbReference type="Gene3D" id="3.30.470.20">
    <property type="entry name" value="ATP-grasp fold, B domain"/>
    <property type="match status" value="1"/>
</dbReference>
<organism evidence="2 3">
    <name type="scientific">Thermopolyspora flexuosa</name>
    <dbReference type="NCBI Taxonomy" id="103836"/>
    <lineage>
        <taxon>Bacteria</taxon>
        <taxon>Bacillati</taxon>
        <taxon>Actinomycetota</taxon>
        <taxon>Actinomycetes</taxon>
        <taxon>Streptosporangiales</taxon>
        <taxon>Streptosporangiaceae</taxon>
        <taxon>Thermopolyspora</taxon>
    </lineage>
</organism>
<keyword evidence="3" id="KW-1185">Reference proteome</keyword>
<dbReference type="InterPro" id="IPR000182">
    <property type="entry name" value="GNAT_dom"/>
</dbReference>
<dbReference type="RefSeq" id="WP_142258448.1">
    <property type="nucleotide sequence ID" value="NZ_BMPV01000006.1"/>
</dbReference>
<dbReference type="InterPro" id="IPR032875">
    <property type="entry name" value="Succ_CoA_lig_flav_dom"/>
</dbReference>
<proteinExistence type="predicted"/>
<dbReference type="GO" id="GO:0043758">
    <property type="term" value="F:acetate-CoA ligase (ADP-forming) activity"/>
    <property type="evidence" value="ECO:0007669"/>
    <property type="project" value="InterPro"/>
</dbReference>
<dbReference type="SUPFAM" id="SSF56059">
    <property type="entry name" value="Glutathione synthetase ATP-binding domain-like"/>
    <property type="match status" value="1"/>
</dbReference>
<comment type="caution">
    <text evidence="2">The sequence shown here is derived from an EMBL/GenBank/DDBJ whole genome shotgun (WGS) entry which is preliminary data.</text>
</comment>
<dbReference type="GO" id="GO:0005524">
    <property type="term" value="F:ATP binding"/>
    <property type="evidence" value="ECO:0007669"/>
    <property type="project" value="InterPro"/>
</dbReference>
<accession>A0A543IUL3</accession>